<evidence type="ECO:0000256" key="1">
    <source>
        <dbReference type="SAM" id="MobiDB-lite"/>
    </source>
</evidence>
<dbReference type="Proteomes" id="UP001634394">
    <property type="component" value="Unassembled WGS sequence"/>
</dbReference>
<accession>A0ABD3T4N9</accession>
<sequence length="442" mass="50022">MVVVPPMMDTSQAPTDDILENLGISDFTSSSITLEWRLGDKSATAVNGFQVHYQKATSTYIQYGPMLTATATKYIVRNLVADTYYKVCLVTYRNATSPIPQCVDASTSNWHLPVSIESSIGAVLALSFIVIIVLLTRCRLPKKLKRKLKKETDQYDTISTNYPDDQYDFSDTTTQGHEDDLVLNQYESAVLGETKEHSKGRRSTCERLCNGNPNPGFSNNYGQNRKSSSPAVFITEEDSHHHESKDRKSHRKSSIFAQDKQHHHHHLYHHIPLPPVPLQESGKTTKRGYWKYSPTKILLYKLKSDRAKQALQYESPNVYPMNVPPANHINSQKGGDDFYLTDKLEDIVFIDDSPPLSIDQTLAFHKGGRSNKTFREKSFSRETTLEDDFETCDGAVGGVPENNRLNPYNEAQYWHEMHSVEMAVRDGIGSLPDMNKTDEHTV</sequence>
<dbReference type="Pfam" id="PF00041">
    <property type="entry name" value="fn3"/>
    <property type="match status" value="1"/>
</dbReference>
<feature type="region of interest" description="Disordered" evidence="1">
    <location>
        <begin position="192"/>
        <end position="265"/>
    </location>
</feature>
<evidence type="ECO:0000259" key="3">
    <source>
        <dbReference type="PROSITE" id="PS50853"/>
    </source>
</evidence>
<evidence type="ECO:0000256" key="2">
    <source>
        <dbReference type="SAM" id="Phobius"/>
    </source>
</evidence>
<feature type="domain" description="Fibronectin type-III" evidence="3">
    <location>
        <begin position="18"/>
        <end position="119"/>
    </location>
</feature>
<protein>
    <recommendedName>
        <fullName evidence="3">Fibronectin type-III domain-containing protein</fullName>
    </recommendedName>
</protein>
<name>A0ABD3T4N9_SINWO</name>
<feature type="transmembrane region" description="Helical" evidence="2">
    <location>
        <begin position="120"/>
        <end position="140"/>
    </location>
</feature>
<reference evidence="4 5" key="1">
    <citation type="submission" date="2024-11" db="EMBL/GenBank/DDBJ databases">
        <title>Chromosome-level genome assembly of the freshwater bivalve Anodonta woodiana.</title>
        <authorList>
            <person name="Chen X."/>
        </authorList>
    </citation>
    <scope>NUCLEOTIDE SEQUENCE [LARGE SCALE GENOMIC DNA]</scope>
    <source>
        <strain evidence="4">MN2024</strain>
        <tissue evidence="4">Gills</tissue>
    </source>
</reference>
<organism evidence="4 5">
    <name type="scientific">Sinanodonta woodiana</name>
    <name type="common">Chinese pond mussel</name>
    <name type="synonym">Anodonta woodiana</name>
    <dbReference type="NCBI Taxonomy" id="1069815"/>
    <lineage>
        <taxon>Eukaryota</taxon>
        <taxon>Metazoa</taxon>
        <taxon>Spiralia</taxon>
        <taxon>Lophotrochozoa</taxon>
        <taxon>Mollusca</taxon>
        <taxon>Bivalvia</taxon>
        <taxon>Autobranchia</taxon>
        <taxon>Heteroconchia</taxon>
        <taxon>Palaeoheterodonta</taxon>
        <taxon>Unionida</taxon>
        <taxon>Unionoidea</taxon>
        <taxon>Unionidae</taxon>
        <taxon>Unioninae</taxon>
        <taxon>Sinanodonta</taxon>
    </lineage>
</organism>
<evidence type="ECO:0000313" key="5">
    <source>
        <dbReference type="Proteomes" id="UP001634394"/>
    </source>
</evidence>
<dbReference type="InterPro" id="IPR036116">
    <property type="entry name" value="FN3_sf"/>
</dbReference>
<dbReference type="AlphaFoldDB" id="A0ABD3T4N9"/>
<feature type="compositionally biased region" description="Basic and acidic residues" evidence="1">
    <location>
        <begin position="237"/>
        <end position="246"/>
    </location>
</feature>
<keyword evidence="5" id="KW-1185">Reference proteome</keyword>
<keyword evidence="2" id="KW-0472">Membrane</keyword>
<dbReference type="EMBL" id="JBJQND010000019">
    <property type="protein sequence ID" value="KAL3831585.1"/>
    <property type="molecule type" value="Genomic_DNA"/>
</dbReference>
<feature type="compositionally biased region" description="Polar residues" evidence="1">
    <location>
        <begin position="211"/>
        <end position="230"/>
    </location>
</feature>
<keyword evidence="2" id="KW-1133">Transmembrane helix</keyword>
<comment type="caution">
    <text evidence="4">The sequence shown here is derived from an EMBL/GenBank/DDBJ whole genome shotgun (WGS) entry which is preliminary data.</text>
</comment>
<evidence type="ECO:0000313" key="4">
    <source>
        <dbReference type="EMBL" id="KAL3831586.1"/>
    </source>
</evidence>
<dbReference type="InterPro" id="IPR013783">
    <property type="entry name" value="Ig-like_fold"/>
</dbReference>
<keyword evidence="2" id="KW-0812">Transmembrane</keyword>
<dbReference type="EMBL" id="JBJQND010000019">
    <property type="protein sequence ID" value="KAL3831586.1"/>
    <property type="molecule type" value="Genomic_DNA"/>
</dbReference>
<dbReference type="InterPro" id="IPR003961">
    <property type="entry name" value="FN3_dom"/>
</dbReference>
<dbReference type="PROSITE" id="PS50853">
    <property type="entry name" value="FN3"/>
    <property type="match status" value="1"/>
</dbReference>
<dbReference type="CDD" id="cd00063">
    <property type="entry name" value="FN3"/>
    <property type="match status" value="1"/>
</dbReference>
<proteinExistence type="predicted"/>
<gene>
    <name evidence="4" type="ORF">ACJMK2_023323</name>
</gene>
<dbReference type="SUPFAM" id="SSF49265">
    <property type="entry name" value="Fibronectin type III"/>
    <property type="match status" value="1"/>
</dbReference>
<dbReference type="Gene3D" id="2.60.40.10">
    <property type="entry name" value="Immunoglobulins"/>
    <property type="match status" value="1"/>
</dbReference>